<evidence type="ECO:0000313" key="2">
    <source>
        <dbReference type="Proteomes" id="UP001154420"/>
    </source>
</evidence>
<dbReference type="AlphaFoldDB" id="A0A9X5BCT0"/>
<evidence type="ECO:0008006" key="3">
    <source>
        <dbReference type="Google" id="ProtNLM"/>
    </source>
</evidence>
<dbReference type="RefSeq" id="WP_160558439.1">
    <property type="nucleotide sequence ID" value="NZ_QZDT01000001.1"/>
</dbReference>
<dbReference type="OrthoDB" id="111144at2"/>
<sequence length="59" mass="7182">MSKRGENIHKLKDGRWEAHYIKNRDKNGKIHYGYVYALKYADVKKRKKKSYSQWKIPPM</sequence>
<comment type="caution">
    <text evidence="1">The sequence shown here is derived from an EMBL/GenBank/DDBJ whole genome shotgun (WGS) entry which is preliminary data.</text>
</comment>
<keyword evidence="2" id="KW-1185">Reference proteome</keyword>
<evidence type="ECO:0000313" key="1">
    <source>
        <dbReference type="EMBL" id="NBJ91368.1"/>
    </source>
</evidence>
<proteinExistence type="predicted"/>
<reference evidence="1" key="1">
    <citation type="submission" date="2018-09" db="EMBL/GenBank/DDBJ databases">
        <title>Murine metabolic-syndrome-specific gut microbial biobank.</title>
        <authorList>
            <person name="Liu C."/>
        </authorList>
    </citation>
    <scope>NUCLEOTIDE SEQUENCE</scope>
    <source>
        <strain evidence="1">D42-62</strain>
    </source>
</reference>
<gene>
    <name evidence="1" type="ORF">D5281_01895</name>
</gene>
<protein>
    <recommendedName>
        <fullName evidence="3">Integrase</fullName>
    </recommendedName>
</protein>
<dbReference type="EMBL" id="QZDT01000001">
    <property type="protein sequence ID" value="NBJ91368.1"/>
    <property type="molecule type" value="Genomic_DNA"/>
</dbReference>
<organism evidence="1 2">
    <name type="scientific">Parablautia muri</name>
    <dbReference type="NCBI Taxonomy" id="2320879"/>
    <lineage>
        <taxon>Bacteria</taxon>
        <taxon>Bacillati</taxon>
        <taxon>Bacillota</taxon>
        <taxon>Clostridia</taxon>
        <taxon>Lachnospirales</taxon>
        <taxon>Lachnospiraceae</taxon>
        <taxon>Parablautia</taxon>
    </lineage>
</organism>
<accession>A0A9X5BCT0</accession>
<name>A0A9X5BCT0_9FIRM</name>
<dbReference type="Proteomes" id="UP001154420">
    <property type="component" value="Unassembled WGS sequence"/>
</dbReference>